<organism evidence="1 2">
    <name type="scientific">Rhizorhabdus histidinilytica</name>
    <dbReference type="NCBI Taxonomy" id="439228"/>
    <lineage>
        <taxon>Bacteria</taxon>
        <taxon>Pseudomonadati</taxon>
        <taxon>Pseudomonadota</taxon>
        <taxon>Alphaproteobacteria</taxon>
        <taxon>Sphingomonadales</taxon>
        <taxon>Sphingomonadaceae</taxon>
        <taxon>Rhizorhabdus</taxon>
    </lineage>
</organism>
<gene>
    <name evidence="1" type="ORF">SAMN06295920_10430</name>
</gene>
<proteinExistence type="predicted"/>
<dbReference type="InterPro" id="IPR021719">
    <property type="entry name" value="Prot_inh_I78"/>
</dbReference>
<accession>A0A1T5CFA7</accession>
<protein>
    <submittedName>
        <fullName evidence="1">Peptidase inhibitor I78 family protein</fullName>
    </submittedName>
</protein>
<dbReference type="OrthoDB" id="8724542at2"/>
<reference evidence="2" key="1">
    <citation type="submission" date="2017-02" db="EMBL/GenBank/DDBJ databases">
        <authorList>
            <person name="Varghese N."/>
            <person name="Submissions S."/>
        </authorList>
    </citation>
    <scope>NUCLEOTIDE SEQUENCE [LARGE SCALE GENOMIC DNA]</scope>
    <source>
        <strain evidence="2">UM2</strain>
    </source>
</reference>
<sequence>MRTWVIGLSALALGGCTATVSEPGQAVPESNAVPPVACAAGRAEAFVGQNGQAVAEQARTAAGAKTVRVIAPGQAVTMDYRTDRLNVETDAAGNVVKVYCG</sequence>
<dbReference type="Pfam" id="PF11720">
    <property type="entry name" value="Inhibitor_I78"/>
    <property type="match status" value="1"/>
</dbReference>
<dbReference type="PANTHER" id="PTHR39600:SF1">
    <property type="entry name" value="PEPTIDASE INHIBITOR I78 FAMILY PROTEIN"/>
    <property type="match status" value="1"/>
</dbReference>
<dbReference type="Gene3D" id="3.30.10.10">
    <property type="entry name" value="Trypsin Inhibitor V, subunit A"/>
    <property type="match status" value="1"/>
</dbReference>
<dbReference type="RefSeq" id="WP_079647952.1">
    <property type="nucleotide sequence ID" value="NZ_FUYM01000004.1"/>
</dbReference>
<name>A0A1T5CFA7_9SPHN</name>
<evidence type="ECO:0000313" key="2">
    <source>
        <dbReference type="Proteomes" id="UP000189818"/>
    </source>
</evidence>
<dbReference type="Proteomes" id="UP000189818">
    <property type="component" value="Unassembled WGS sequence"/>
</dbReference>
<keyword evidence="2" id="KW-1185">Reference proteome</keyword>
<evidence type="ECO:0000313" key="1">
    <source>
        <dbReference type="EMBL" id="SKB58147.1"/>
    </source>
</evidence>
<dbReference type="EMBL" id="FUYM01000004">
    <property type="protein sequence ID" value="SKB58147.1"/>
    <property type="molecule type" value="Genomic_DNA"/>
</dbReference>
<dbReference type="STRING" id="439228.SAMN06295920_10430"/>
<dbReference type="AlphaFoldDB" id="A0A1T5CFA7"/>
<dbReference type="PROSITE" id="PS51257">
    <property type="entry name" value="PROKAR_LIPOPROTEIN"/>
    <property type="match status" value="1"/>
</dbReference>
<dbReference type="PANTHER" id="PTHR39600">
    <property type="entry name" value="PEPTIDASE INHIBITOR I78 FAMILY PROTEIN"/>
    <property type="match status" value="1"/>
</dbReference>